<dbReference type="InParanoid" id="A0A5J5EIS6"/>
<dbReference type="Proteomes" id="UP000326924">
    <property type="component" value="Unassembled WGS sequence"/>
</dbReference>
<dbReference type="AlphaFoldDB" id="A0A5J5EIS6"/>
<keyword evidence="2" id="KW-1185">Reference proteome</keyword>
<reference evidence="1 2" key="1">
    <citation type="submission" date="2019-09" db="EMBL/GenBank/DDBJ databases">
        <title>Draft genome of the ectomycorrhizal ascomycete Sphaerosporella brunnea.</title>
        <authorList>
            <consortium name="DOE Joint Genome Institute"/>
            <person name="Benucci G.M."/>
            <person name="Marozzi G."/>
            <person name="Antonielli L."/>
            <person name="Sanchez S."/>
            <person name="Marco P."/>
            <person name="Wang X."/>
            <person name="Falini L.B."/>
            <person name="Barry K."/>
            <person name="Haridas S."/>
            <person name="Lipzen A."/>
            <person name="Labutti K."/>
            <person name="Grigoriev I.V."/>
            <person name="Murat C."/>
            <person name="Martin F."/>
            <person name="Albertini E."/>
            <person name="Donnini D."/>
            <person name="Bonito G."/>
        </authorList>
    </citation>
    <scope>NUCLEOTIDE SEQUENCE [LARGE SCALE GENOMIC DNA]</scope>
    <source>
        <strain evidence="1 2">Sb_GMNB300</strain>
    </source>
</reference>
<dbReference type="EMBL" id="VXIS01000255">
    <property type="protein sequence ID" value="KAA8895585.1"/>
    <property type="molecule type" value="Genomic_DNA"/>
</dbReference>
<proteinExistence type="predicted"/>
<sequence length="166" mass="18842">MHHRAFRSLFFLSSSGCGSCCWLRLPPNHTQTRRDGVVGLGRFGAAGFCSFLLPNVLSRAPLRRPSLFALPHFFVFKQYEPATRNPEGKTKTNKPFFLKKKSKIKKNLFASFYFSPQQPLRIPPSQRPNIQRKLSEGFVPFVVHHPQSFALALRSPAASGSRLRRS</sequence>
<gene>
    <name evidence="1" type="ORF">FN846DRAFT_328948</name>
</gene>
<organism evidence="1 2">
    <name type="scientific">Sphaerosporella brunnea</name>
    <dbReference type="NCBI Taxonomy" id="1250544"/>
    <lineage>
        <taxon>Eukaryota</taxon>
        <taxon>Fungi</taxon>
        <taxon>Dikarya</taxon>
        <taxon>Ascomycota</taxon>
        <taxon>Pezizomycotina</taxon>
        <taxon>Pezizomycetes</taxon>
        <taxon>Pezizales</taxon>
        <taxon>Pyronemataceae</taxon>
        <taxon>Sphaerosporella</taxon>
    </lineage>
</organism>
<accession>A0A5J5EIS6</accession>
<evidence type="ECO:0000313" key="1">
    <source>
        <dbReference type="EMBL" id="KAA8895585.1"/>
    </source>
</evidence>
<protein>
    <submittedName>
        <fullName evidence="1">Uncharacterized protein</fullName>
    </submittedName>
</protein>
<comment type="caution">
    <text evidence="1">The sequence shown here is derived from an EMBL/GenBank/DDBJ whole genome shotgun (WGS) entry which is preliminary data.</text>
</comment>
<name>A0A5J5EIS6_9PEZI</name>
<evidence type="ECO:0000313" key="2">
    <source>
        <dbReference type="Proteomes" id="UP000326924"/>
    </source>
</evidence>